<dbReference type="OrthoDB" id="1727607at2759"/>
<accession>A0A2U1LA31</accession>
<sequence>MIFANKQNARVQETPDEIHERGTPHTLSLLMHDKLADAITGIYRAMSVRVGQTERTLKSYQRRSNGN</sequence>
<dbReference type="Gene3D" id="2.40.50.140">
    <property type="entry name" value="Nucleic acid-binding proteins"/>
    <property type="match status" value="1"/>
</dbReference>
<protein>
    <submittedName>
        <fullName evidence="2">Minichromosome maintenance (MCM2/3/5) family protein</fullName>
    </submittedName>
</protein>
<evidence type="ECO:0000256" key="1">
    <source>
        <dbReference type="SAM" id="MobiDB-lite"/>
    </source>
</evidence>
<comment type="caution">
    <text evidence="2">The sequence shown here is derived from an EMBL/GenBank/DDBJ whole genome shotgun (WGS) entry which is preliminary data.</text>
</comment>
<reference evidence="2 3" key="1">
    <citation type="journal article" date="2018" name="Mol. Plant">
        <title>The genome of Artemisia annua provides insight into the evolution of Asteraceae family and artemisinin biosynthesis.</title>
        <authorList>
            <person name="Shen Q."/>
            <person name="Zhang L."/>
            <person name="Liao Z."/>
            <person name="Wang S."/>
            <person name="Yan T."/>
            <person name="Shi P."/>
            <person name="Liu M."/>
            <person name="Fu X."/>
            <person name="Pan Q."/>
            <person name="Wang Y."/>
            <person name="Lv Z."/>
            <person name="Lu X."/>
            <person name="Zhang F."/>
            <person name="Jiang W."/>
            <person name="Ma Y."/>
            <person name="Chen M."/>
            <person name="Hao X."/>
            <person name="Li L."/>
            <person name="Tang Y."/>
            <person name="Lv G."/>
            <person name="Zhou Y."/>
            <person name="Sun X."/>
            <person name="Brodelius P.E."/>
            <person name="Rose J.K.C."/>
            <person name="Tang K."/>
        </authorList>
    </citation>
    <scope>NUCLEOTIDE SEQUENCE [LARGE SCALE GENOMIC DNA]</scope>
    <source>
        <strain evidence="3">cv. Huhao1</strain>
        <tissue evidence="2">Leaf</tissue>
    </source>
</reference>
<dbReference type="InterPro" id="IPR012340">
    <property type="entry name" value="NA-bd_OB-fold"/>
</dbReference>
<dbReference type="EMBL" id="PKPP01010562">
    <property type="protein sequence ID" value="PWA45857.1"/>
    <property type="molecule type" value="Genomic_DNA"/>
</dbReference>
<feature type="region of interest" description="Disordered" evidence="1">
    <location>
        <begin position="1"/>
        <end position="21"/>
    </location>
</feature>
<name>A0A2U1LA31_ARTAN</name>
<gene>
    <name evidence="2" type="ORF">CTI12_AA500220</name>
</gene>
<evidence type="ECO:0000313" key="2">
    <source>
        <dbReference type="EMBL" id="PWA45857.1"/>
    </source>
</evidence>
<keyword evidence="3" id="KW-1185">Reference proteome</keyword>
<organism evidence="2 3">
    <name type="scientific">Artemisia annua</name>
    <name type="common">Sweet wormwood</name>
    <dbReference type="NCBI Taxonomy" id="35608"/>
    <lineage>
        <taxon>Eukaryota</taxon>
        <taxon>Viridiplantae</taxon>
        <taxon>Streptophyta</taxon>
        <taxon>Embryophyta</taxon>
        <taxon>Tracheophyta</taxon>
        <taxon>Spermatophyta</taxon>
        <taxon>Magnoliopsida</taxon>
        <taxon>eudicotyledons</taxon>
        <taxon>Gunneridae</taxon>
        <taxon>Pentapetalae</taxon>
        <taxon>asterids</taxon>
        <taxon>campanulids</taxon>
        <taxon>Asterales</taxon>
        <taxon>Asteraceae</taxon>
        <taxon>Asteroideae</taxon>
        <taxon>Anthemideae</taxon>
        <taxon>Artemisiinae</taxon>
        <taxon>Artemisia</taxon>
    </lineage>
</organism>
<proteinExistence type="predicted"/>
<dbReference type="AlphaFoldDB" id="A0A2U1LA31"/>
<feature type="compositionally biased region" description="Polar residues" evidence="1">
    <location>
        <begin position="1"/>
        <end position="11"/>
    </location>
</feature>
<dbReference type="SUPFAM" id="SSF50249">
    <property type="entry name" value="Nucleic acid-binding proteins"/>
    <property type="match status" value="1"/>
</dbReference>
<dbReference type="Proteomes" id="UP000245207">
    <property type="component" value="Unassembled WGS sequence"/>
</dbReference>
<evidence type="ECO:0000313" key="3">
    <source>
        <dbReference type="Proteomes" id="UP000245207"/>
    </source>
</evidence>
<dbReference type="STRING" id="35608.A0A2U1LA31"/>